<dbReference type="GO" id="GO:0016987">
    <property type="term" value="F:sigma factor activity"/>
    <property type="evidence" value="ECO:0007669"/>
    <property type="project" value="UniProtKB-KW"/>
</dbReference>
<keyword evidence="6" id="KW-0731">Sigma factor</keyword>
<dbReference type="Pfam" id="PF00309">
    <property type="entry name" value="Sigma54_AID"/>
    <property type="match status" value="1"/>
</dbReference>
<dbReference type="Proteomes" id="UP000274920">
    <property type="component" value="Unassembled WGS sequence"/>
</dbReference>
<dbReference type="Pfam" id="PF04552">
    <property type="entry name" value="Sigma54_DBD"/>
    <property type="match status" value="1"/>
</dbReference>
<keyword evidence="7" id="KW-0238">DNA-binding</keyword>
<accession>A0A3R8JPL9</accession>
<dbReference type="PANTHER" id="PTHR32248">
    <property type="entry name" value="RNA POLYMERASE SIGMA-54 FACTOR"/>
    <property type="match status" value="1"/>
</dbReference>
<evidence type="ECO:0000313" key="11">
    <source>
        <dbReference type="EMBL" id="RRK32539.1"/>
    </source>
</evidence>
<dbReference type="PROSITE" id="PS50044">
    <property type="entry name" value="SIGMA54_3"/>
    <property type="match status" value="1"/>
</dbReference>
<dbReference type="GO" id="GO:0006352">
    <property type="term" value="P:DNA-templated transcription initiation"/>
    <property type="evidence" value="ECO:0007669"/>
    <property type="project" value="InterPro"/>
</dbReference>
<dbReference type="GO" id="GO:0003677">
    <property type="term" value="F:DNA binding"/>
    <property type="evidence" value="ECO:0007669"/>
    <property type="project" value="UniProtKB-KW"/>
</dbReference>
<evidence type="ECO:0000256" key="4">
    <source>
        <dbReference type="ARBA" id="ARBA00022695"/>
    </source>
</evidence>
<dbReference type="AlphaFoldDB" id="A0A3R8JPL9"/>
<evidence type="ECO:0000313" key="12">
    <source>
        <dbReference type="Proteomes" id="UP000274920"/>
    </source>
</evidence>
<name>A0A3R8JPL9_9FIRM</name>
<dbReference type="RefSeq" id="WP_125128001.1">
    <property type="nucleotide sequence ID" value="NZ_RHJS01000002.1"/>
</dbReference>
<evidence type="ECO:0000256" key="8">
    <source>
        <dbReference type="ARBA" id="ARBA00023163"/>
    </source>
</evidence>
<evidence type="ECO:0000259" key="9">
    <source>
        <dbReference type="Pfam" id="PF04552"/>
    </source>
</evidence>
<evidence type="ECO:0000256" key="2">
    <source>
        <dbReference type="ARBA" id="ARBA00022478"/>
    </source>
</evidence>
<evidence type="ECO:0000256" key="5">
    <source>
        <dbReference type="ARBA" id="ARBA00023015"/>
    </source>
</evidence>
<dbReference type="Pfam" id="PF04963">
    <property type="entry name" value="Sigma54_CBD"/>
    <property type="match status" value="1"/>
</dbReference>
<feature type="domain" description="RNA polymerase sigma factor 54 core-binding" evidence="10">
    <location>
        <begin position="94"/>
        <end position="277"/>
    </location>
</feature>
<dbReference type="InterPro" id="IPR007634">
    <property type="entry name" value="RNA_pol_sigma_54_DNA-bd"/>
</dbReference>
<dbReference type="InterPro" id="IPR000394">
    <property type="entry name" value="RNA_pol_sigma_54"/>
</dbReference>
<dbReference type="PRINTS" id="PR00045">
    <property type="entry name" value="SIGMA54FCT"/>
</dbReference>
<keyword evidence="8" id="KW-0804">Transcription</keyword>
<dbReference type="GO" id="GO:0016779">
    <property type="term" value="F:nucleotidyltransferase activity"/>
    <property type="evidence" value="ECO:0007669"/>
    <property type="project" value="UniProtKB-KW"/>
</dbReference>
<dbReference type="PANTHER" id="PTHR32248:SF4">
    <property type="entry name" value="RNA POLYMERASE SIGMA-54 FACTOR"/>
    <property type="match status" value="1"/>
</dbReference>
<evidence type="ECO:0000256" key="3">
    <source>
        <dbReference type="ARBA" id="ARBA00022679"/>
    </source>
</evidence>
<organism evidence="11 12">
    <name type="scientific">Schaedlerella arabinosiphila</name>
    <dbReference type="NCBI Taxonomy" id="2044587"/>
    <lineage>
        <taxon>Bacteria</taxon>
        <taxon>Bacillati</taxon>
        <taxon>Bacillota</taxon>
        <taxon>Clostridia</taxon>
        <taxon>Lachnospirales</taxon>
        <taxon>Lachnospiraceae</taxon>
        <taxon>Schaedlerella</taxon>
    </lineage>
</organism>
<keyword evidence="2" id="KW-0240">DNA-directed RNA polymerase</keyword>
<evidence type="ECO:0000256" key="6">
    <source>
        <dbReference type="ARBA" id="ARBA00023082"/>
    </source>
</evidence>
<dbReference type="EMBL" id="RHJS01000002">
    <property type="protein sequence ID" value="RRK32539.1"/>
    <property type="molecule type" value="Genomic_DNA"/>
</dbReference>
<reference evidence="11" key="1">
    <citation type="submission" date="2018-10" db="EMBL/GenBank/DDBJ databases">
        <title>Schaedlerella arabinophila gen. nov. sp. nov., isolated from the mouse intestinal tract and comparative analysis with the genome of the closely related altered Schaedler flora strain ASF502.</title>
        <authorList>
            <person name="Miyake S."/>
            <person name="Soh M."/>
            <person name="Seedorf H."/>
        </authorList>
    </citation>
    <scope>NUCLEOTIDE SEQUENCE [LARGE SCALE GENOMIC DNA]</scope>
    <source>
        <strain evidence="11">DSM 106076</strain>
    </source>
</reference>
<dbReference type="InterPro" id="IPR007046">
    <property type="entry name" value="RNA_pol_sigma_54_core-bd"/>
</dbReference>
<dbReference type="NCBIfam" id="TIGR02395">
    <property type="entry name" value="rpoN_sigma"/>
    <property type="match status" value="1"/>
</dbReference>
<dbReference type="Gene3D" id="1.10.10.60">
    <property type="entry name" value="Homeodomain-like"/>
    <property type="match status" value="1"/>
</dbReference>
<dbReference type="PIRSF" id="PIRSF000774">
    <property type="entry name" value="RpoN"/>
    <property type="match status" value="1"/>
</dbReference>
<comment type="similarity">
    <text evidence="1">Belongs to the sigma-54 factor family.</text>
</comment>
<proteinExistence type="inferred from homology"/>
<keyword evidence="12" id="KW-1185">Reference proteome</keyword>
<sequence>MKLDLTARQKLKISQKLAPAQQQKLKILAMDTQELLQFLESEQLENPILEFDSYSAAGQEYTSLGEWMGYSAPADPEESGIRESGEYCPEIPAEEHPLLSDHLLSQIEHLRVPPELLIRVKALLPYMDGTTGYFQESRGYLQAVLSCSDGEFEEAAGLIRNMEPAGVGAFDLADCLALQLKRKGEYDETLGQILSEHLEDLAGGKLSHITRTLGISTEKARNYLRMIRNLDPKPAKCFGRQAVSYIIPDLRAVKEEGRWEITVRDGGQRRIHLNPTYMQMAGSAREEALQNYFKEKIGRAEAVIRAVEQREETLIRIAGFALSRQECFALRHGQRIRLTMRQAAEELGLHPSTFSRAVQGKYIDLPTGVCALRELFPGSNEKAEAGKRQELSKEEQMIALLESLIHGENRSRPLSDMQLSDLLSKKGFTAARRTVAKYREIAGIPSAARRKGIAFLNSSGKN</sequence>
<dbReference type="GO" id="GO:0001216">
    <property type="term" value="F:DNA-binding transcription activator activity"/>
    <property type="evidence" value="ECO:0007669"/>
    <property type="project" value="InterPro"/>
</dbReference>
<dbReference type="PROSITE" id="PS00718">
    <property type="entry name" value="SIGMA54_2"/>
    <property type="match status" value="1"/>
</dbReference>
<evidence type="ECO:0000256" key="7">
    <source>
        <dbReference type="ARBA" id="ARBA00023125"/>
    </source>
</evidence>
<comment type="caution">
    <text evidence="11">The sequence shown here is derived from an EMBL/GenBank/DDBJ whole genome shotgun (WGS) entry which is preliminary data.</text>
</comment>
<keyword evidence="4" id="KW-0548">Nucleotidyltransferase</keyword>
<evidence type="ECO:0000259" key="10">
    <source>
        <dbReference type="Pfam" id="PF04963"/>
    </source>
</evidence>
<feature type="domain" description="RNA polymerase sigma factor 54 DNA-binding" evidence="9">
    <location>
        <begin position="291"/>
        <end position="451"/>
    </location>
</feature>
<dbReference type="GO" id="GO:0000428">
    <property type="term" value="C:DNA-directed RNA polymerase complex"/>
    <property type="evidence" value="ECO:0007669"/>
    <property type="project" value="UniProtKB-KW"/>
</dbReference>
<dbReference type="InterPro" id="IPR038709">
    <property type="entry name" value="RpoN_core-bd_sf"/>
</dbReference>
<keyword evidence="3" id="KW-0808">Transferase</keyword>
<keyword evidence="5" id="KW-0805">Transcription regulation</keyword>
<gene>
    <name evidence="11" type="primary">rpoN</name>
    <name evidence="11" type="ORF">EBB54_15110</name>
</gene>
<evidence type="ECO:0000256" key="1">
    <source>
        <dbReference type="ARBA" id="ARBA00008798"/>
    </source>
</evidence>
<dbReference type="Gene3D" id="1.10.10.1330">
    <property type="entry name" value="RNA polymerase sigma-54 factor, core-binding domain"/>
    <property type="match status" value="1"/>
</dbReference>
<protein>
    <submittedName>
        <fullName evidence="11">RNA polymerase sigma-54 factor</fullName>
    </submittedName>
</protein>